<organism evidence="1 2">
    <name type="scientific">Rangifer tarandus platyrhynchus</name>
    <name type="common">Svalbard reindeer</name>
    <dbReference type="NCBI Taxonomy" id="3082113"/>
    <lineage>
        <taxon>Eukaryota</taxon>
        <taxon>Metazoa</taxon>
        <taxon>Chordata</taxon>
        <taxon>Craniata</taxon>
        <taxon>Vertebrata</taxon>
        <taxon>Euteleostomi</taxon>
        <taxon>Mammalia</taxon>
        <taxon>Eutheria</taxon>
        <taxon>Laurasiatheria</taxon>
        <taxon>Artiodactyla</taxon>
        <taxon>Ruminantia</taxon>
        <taxon>Pecora</taxon>
        <taxon>Cervidae</taxon>
        <taxon>Odocoileinae</taxon>
        <taxon>Rangifer</taxon>
    </lineage>
</organism>
<keyword evidence="2" id="KW-1185">Reference proteome</keyword>
<gene>
    <name evidence="1" type="ORF">MRATA1EN1_LOCUS18959</name>
</gene>
<proteinExistence type="predicted"/>
<dbReference type="EMBL" id="OX459939">
    <property type="protein sequence ID" value="CAI9169997.1"/>
    <property type="molecule type" value="Genomic_DNA"/>
</dbReference>
<evidence type="ECO:0000313" key="2">
    <source>
        <dbReference type="Proteomes" id="UP001176941"/>
    </source>
</evidence>
<accession>A0ABN8Z7V3</accession>
<name>A0ABN8Z7V3_RANTA</name>
<protein>
    <submittedName>
        <fullName evidence="1">Uncharacterized protein</fullName>
    </submittedName>
</protein>
<dbReference type="Proteomes" id="UP001176941">
    <property type="component" value="Chromosome 3"/>
</dbReference>
<sequence>MCYGFEVDLLRVDFGLFYNLRFFCSFLNQLHNSVLGVAAGGQGWRLEAVGMGRGAHLQTQAPPTHPATQKPPPPPGPWRVWVCVCVCMPCPCARGQAGEGGVRVCLQAAAACVWRRPRAVCVSVCERGGPSGLGVG</sequence>
<evidence type="ECO:0000313" key="1">
    <source>
        <dbReference type="EMBL" id="CAI9169997.1"/>
    </source>
</evidence>
<reference evidence="1" key="1">
    <citation type="submission" date="2023-04" db="EMBL/GenBank/DDBJ databases">
        <authorList>
            <consortium name="ELIXIR-Norway"/>
        </authorList>
    </citation>
    <scope>NUCLEOTIDE SEQUENCE [LARGE SCALE GENOMIC DNA]</scope>
</reference>